<name>A0A1I5RPB8_9BACT</name>
<dbReference type="SUPFAM" id="SSF102588">
    <property type="entry name" value="LmbE-like"/>
    <property type="match status" value="1"/>
</dbReference>
<dbReference type="PANTHER" id="PTHR12993:SF11">
    <property type="entry name" value="N-ACETYLGLUCOSAMINYL-PHOSPHATIDYLINOSITOL DE-N-ACETYLASE"/>
    <property type="match status" value="1"/>
</dbReference>
<dbReference type="STRING" id="1465490.SAMN05444277_101347"/>
<dbReference type="EMBL" id="FOXQ01000001">
    <property type="protein sequence ID" value="SFP60250.1"/>
    <property type="molecule type" value="Genomic_DNA"/>
</dbReference>
<dbReference type="GO" id="GO:0016811">
    <property type="term" value="F:hydrolase activity, acting on carbon-nitrogen (but not peptide) bonds, in linear amides"/>
    <property type="evidence" value="ECO:0007669"/>
    <property type="project" value="TreeGrafter"/>
</dbReference>
<dbReference type="InterPro" id="IPR011006">
    <property type="entry name" value="CheY-like_superfamily"/>
</dbReference>
<dbReference type="Gene3D" id="3.40.50.10320">
    <property type="entry name" value="LmbE-like"/>
    <property type="match status" value="1"/>
</dbReference>
<sequence length="323" mass="36589">MNIVIVGKLAETQILADELEAQTAQKCEQMELTADIVYRIQKKRWHLIIMAVNYENLATACTTLYSIKQNNPSSHVILISANKDVDLMSSALDSGVNHFLVYPLATQVLLERLSTEIKTIRETLNIKKVLAIGAHPDDVEIGCGASLMKHAERGDKVHILTLTNGEQGGSIDIRYKESLKAAEYVNANLYMKNLKDTFITDGPETIKTIEEVIAKVQPDIIYTHSINDNHQDHRNTYHATMVAARGVTQVYSYLSPSCNINFKPLRFEHVEKYMDDKIEMISFFHSQKTKCAYLADSLIRSTAEYWGRFSRYGIVEPFEVIRA</sequence>
<evidence type="ECO:0000313" key="2">
    <source>
        <dbReference type="Proteomes" id="UP000199031"/>
    </source>
</evidence>
<protein>
    <submittedName>
        <fullName evidence="1">N-acetylglucosaminyl deacetylase, LmbE family</fullName>
    </submittedName>
</protein>
<dbReference type="OrthoDB" id="9790023at2"/>
<reference evidence="1 2" key="1">
    <citation type="submission" date="2016-10" db="EMBL/GenBank/DDBJ databases">
        <authorList>
            <person name="de Groot N.N."/>
        </authorList>
    </citation>
    <scope>NUCLEOTIDE SEQUENCE [LARGE SCALE GENOMIC DNA]</scope>
    <source>
        <strain evidence="1 2">DSM 28286</strain>
    </source>
</reference>
<gene>
    <name evidence="1" type="ORF">SAMN05444277_101347</name>
</gene>
<dbReference type="RefSeq" id="WP_090653873.1">
    <property type="nucleotide sequence ID" value="NZ_FOXQ01000001.1"/>
</dbReference>
<accession>A0A1I5RPB8</accession>
<evidence type="ECO:0000313" key="1">
    <source>
        <dbReference type="EMBL" id="SFP60250.1"/>
    </source>
</evidence>
<organism evidence="1 2">
    <name type="scientific">Parafilimonas terrae</name>
    <dbReference type="NCBI Taxonomy" id="1465490"/>
    <lineage>
        <taxon>Bacteria</taxon>
        <taxon>Pseudomonadati</taxon>
        <taxon>Bacteroidota</taxon>
        <taxon>Chitinophagia</taxon>
        <taxon>Chitinophagales</taxon>
        <taxon>Chitinophagaceae</taxon>
        <taxon>Parafilimonas</taxon>
    </lineage>
</organism>
<dbReference type="SUPFAM" id="SSF52172">
    <property type="entry name" value="CheY-like"/>
    <property type="match status" value="1"/>
</dbReference>
<keyword evidence="2" id="KW-1185">Reference proteome</keyword>
<proteinExistence type="predicted"/>
<dbReference type="Pfam" id="PF02585">
    <property type="entry name" value="PIG-L"/>
    <property type="match status" value="1"/>
</dbReference>
<dbReference type="InterPro" id="IPR003737">
    <property type="entry name" value="GlcNAc_PI_deacetylase-related"/>
</dbReference>
<dbReference type="InterPro" id="IPR024078">
    <property type="entry name" value="LmbE-like_dom_sf"/>
</dbReference>
<dbReference type="PANTHER" id="PTHR12993">
    <property type="entry name" value="N-ACETYLGLUCOSAMINYL-PHOSPHATIDYLINOSITOL DE-N-ACETYLASE-RELATED"/>
    <property type="match status" value="1"/>
</dbReference>
<dbReference type="Gene3D" id="3.40.50.2300">
    <property type="match status" value="1"/>
</dbReference>
<dbReference type="AlphaFoldDB" id="A0A1I5RPB8"/>
<dbReference type="Proteomes" id="UP000199031">
    <property type="component" value="Unassembled WGS sequence"/>
</dbReference>